<protein>
    <submittedName>
        <fullName evidence="2">SNARE-interacting protein KEULE</fullName>
    </submittedName>
</protein>
<dbReference type="GO" id="GO:0016192">
    <property type="term" value="P:vesicle-mediated transport"/>
    <property type="evidence" value="ECO:0007669"/>
    <property type="project" value="InterPro"/>
</dbReference>
<dbReference type="InterPro" id="IPR043127">
    <property type="entry name" value="Sec-1-like_dom3a"/>
</dbReference>
<dbReference type="Gene3D" id="3.40.50.2060">
    <property type="match status" value="1"/>
</dbReference>
<dbReference type="Gene3D" id="3.40.50.1910">
    <property type="match status" value="1"/>
</dbReference>
<dbReference type="InterPro" id="IPR036045">
    <property type="entry name" value="Sec1-like_sf"/>
</dbReference>
<sequence>MSMSDSDSSSHGGDQKTFRQISRDRLLYEMLRSTKVKDSKSTWKVLIMDKITVKVMSYSCKMADITEEGVSLVEDLYKRRQPLPSMDAIYFIQPTKENVVRFLADMSGRSPLYRKAFVFFSSPVNKELVTLIKKDASVLPRIGALSEMNLEYFAIDSQGFVTDHEKALEELFGENAEGSHKYNACLNTMAIRVATVLASLREFPNVRYRAAKSSLDVSMLTTLRDLVPTKLAAAVWNYLAKYKATIPDFPQRETCELLIVDRSIDQIAPIIHEWTYDAMCHDLLNMDGNKYTHEVPSKTGSTTEKKEVLLEDHDPIWLELRDAHIADASERLHEKMTNFITKNKAAQIHHSSRGNWLLNS</sequence>
<dbReference type="Gene3D" id="3.90.830.10">
    <property type="entry name" value="Syntaxin Binding Protein 1, Chain A, domain 2"/>
    <property type="match status" value="1"/>
</dbReference>
<dbReference type="InterPro" id="IPR043154">
    <property type="entry name" value="Sec-1-like_dom1"/>
</dbReference>
<dbReference type="PANTHER" id="PTHR11679">
    <property type="entry name" value="VESICLE PROTEIN SORTING-ASSOCIATED"/>
    <property type="match status" value="1"/>
</dbReference>
<comment type="similarity">
    <text evidence="1">Belongs to the STXBP/unc-18/SEC1 family.</text>
</comment>
<evidence type="ECO:0000313" key="2">
    <source>
        <dbReference type="EMBL" id="URE15789.1"/>
    </source>
</evidence>
<dbReference type="Proteomes" id="UP001055439">
    <property type="component" value="Chromosome 7"/>
</dbReference>
<accession>A0A9E7GPK9</accession>
<dbReference type="OrthoDB" id="2228at2759"/>
<proteinExistence type="inferred from homology"/>
<dbReference type="InterPro" id="IPR001619">
    <property type="entry name" value="Sec1-like"/>
</dbReference>
<name>A0A9E7GPK9_9LILI</name>
<evidence type="ECO:0000256" key="1">
    <source>
        <dbReference type="ARBA" id="ARBA00009884"/>
    </source>
</evidence>
<dbReference type="Pfam" id="PF00995">
    <property type="entry name" value="Sec1"/>
    <property type="match status" value="1"/>
</dbReference>
<organism evidence="2 3">
    <name type="scientific">Musa troglodytarum</name>
    <name type="common">fe'i banana</name>
    <dbReference type="NCBI Taxonomy" id="320322"/>
    <lineage>
        <taxon>Eukaryota</taxon>
        <taxon>Viridiplantae</taxon>
        <taxon>Streptophyta</taxon>
        <taxon>Embryophyta</taxon>
        <taxon>Tracheophyta</taxon>
        <taxon>Spermatophyta</taxon>
        <taxon>Magnoliopsida</taxon>
        <taxon>Liliopsida</taxon>
        <taxon>Zingiberales</taxon>
        <taxon>Musaceae</taxon>
        <taxon>Musa</taxon>
    </lineage>
</organism>
<evidence type="ECO:0000313" key="3">
    <source>
        <dbReference type="Proteomes" id="UP001055439"/>
    </source>
</evidence>
<keyword evidence="3" id="KW-1185">Reference proteome</keyword>
<gene>
    <name evidence="2" type="ORF">MUK42_11760</name>
</gene>
<dbReference type="EMBL" id="CP097509">
    <property type="protein sequence ID" value="URE15789.1"/>
    <property type="molecule type" value="Genomic_DNA"/>
</dbReference>
<reference evidence="2" key="1">
    <citation type="submission" date="2022-05" db="EMBL/GenBank/DDBJ databases">
        <title>The Musa troglodytarum L. genome provides insights into the mechanism of non-climacteric behaviour and enrichment of carotenoids.</title>
        <authorList>
            <person name="Wang J."/>
        </authorList>
    </citation>
    <scope>NUCLEOTIDE SEQUENCE</scope>
    <source>
        <tissue evidence="2">Leaf</tissue>
    </source>
</reference>
<dbReference type="AlphaFoldDB" id="A0A9E7GPK9"/>
<dbReference type="SUPFAM" id="SSF56815">
    <property type="entry name" value="Sec1/munc18-like (SM) proteins"/>
    <property type="match status" value="1"/>
</dbReference>
<dbReference type="InterPro" id="IPR027482">
    <property type="entry name" value="Sec1-like_dom2"/>
</dbReference>